<dbReference type="EMBL" id="QREG01000014">
    <property type="protein sequence ID" value="RED96586.1"/>
    <property type="molecule type" value="Genomic_DNA"/>
</dbReference>
<dbReference type="Pfam" id="PF00593">
    <property type="entry name" value="TonB_dep_Rec_b-barrel"/>
    <property type="match status" value="1"/>
</dbReference>
<dbReference type="GO" id="GO:0009279">
    <property type="term" value="C:cell outer membrane"/>
    <property type="evidence" value="ECO:0007669"/>
    <property type="project" value="UniProtKB-SubCell"/>
</dbReference>
<evidence type="ECO:0000256" key="5">
    <source>
        <dbReference type="ARBA" id="ARBA00022729"/>
    </source>
</evidence>
<dbReference type="Gene3D" id="2.40.170.20">
    <property type="entry name" value="TonB-dependent receptor, beta-barrel domain"/>
    <property type="match status" value="1"/>
</dbReference>
<dbReference type="GO" id="GO:0044718">
    <property type="term" value="P:siderophore transmembrane transport"/>
    <property type="evidence" value="ECO:0007669"/>
    <property type="project" value="TreeGrafter"/>
</dbReference>
<evidence type="ECO:0000256" key="3">
    <source>
        <dbReference type="ARBA" id="ARBA00022452"/>
    </source>
</evidence>
<dbReference type="RefSeq" id="WP_115868873.1">
    <property type="nucleotide sequence ID" value="NZ_QREG01000014.1"/>
</dbReference>
<dbReference type="SUPFAM" id="SSF56935">
    <property type="entry name" value="Porins"/>
    <property type="match status" value="1"/>
</dbReference>
<accession>A0A3D9L082</accession>
<dbReference type="AlphaFoldDB" id="A0A3D9L082"/>
<gene>
    <name evidence="11" type="ORF">C7460_11444</name>
</gene>
<evidence type="ECO:0000256" key="7">
    <source>
        <dbReference type="ARBA" id="ARBA00023136"/>
    </source>
</evidence>
<dbReference type="GO" id="GO:0015344">
    <property type="term" value="F:siderophore uptake transmembrane transporter activity"/>
    <property type="evidence" value="ECO:0007669"/>
    <property type="project" value="TreeGrafter"/>
</dbReference>
<dbReference type="PANTHER" id="PTHR30069:SF29">
    <property type="entry name" value="HEMOGLOBIN AND HEMOGLOBIN-HAPTOGLOBIN-BINDING PROTEIN 1-RELATED"/>
    <property type="match status" value="1"/>
</dbReference>
<keyword evidence="7" id="KW-0472">Membrane</keyword>
<dbReference type="OrthoDB" id="9803050at2"/>
<evidence type="ECO:0000256" key="6">
    <source>
        <dbReference type="ARBA" id="ARBA00023077"/>
    </source>
</evidence>
<dbReference type="InterPro" id="IPR039426">
    <property type="entry name" value="TonB-dep_rcpt-like"/>
</dbReference>
<evidence type="ECO:0000256" key="2">
    <source>
        <dbReference type="ARBA" id="ARBA00022448"/>
    </source>
</evidence>
<dbReference type="InterPro" id="IPR036942">
    <property type="entry name" value="Beta-barrel_TonB_sf"/>
</dbReference>
<keyword evidence="6" id="KW-0798">TonB box</keyword>
<evidence type="ECO:0000256" key="9">
    <source>
        <dbReference type="ARBA" id="ARBA00023237"/>
    </source>
</evidence>
<evidence type="ECO:0000259" key="10">
    <source>
        <dbReference type="Pfam" id="PF00593"/>
    </source>
</evidence>
<keyword evidence="8 11" id="KW-0675">Receptor</keyword>
<keyword evidence="12" id="KW-1185">Reference proteome</keyword>
<dbReference type="Proteomes" id="UP000256779">
    <property type="component" value="Unassembled WGS sequence"/>
</dbReference>
<name>A0A3D9L082_MARFU</name>
<reference evidence="11 12" key="1">
    <citation type="submission" date="2018-07" db="EMBL/GenBank/DDBJ databases">
        <title>Genomic Encyclopedia of Type Strains, Phase IV (KMG-IV): sequencing the most valuable type-strain genomes for metagenomic binning, comparative biology and taxonomic classification.</title>
        <authorList>
            <person name="Goeker M."/>
        </authorList>
    </citation>
    <scope>NUCLEOTIDE SEQUENCE [LARGE SCALE GENOMIC DNA]</scope>
    <source>
        <strain evidence="11 12">DSM 4134</strain>
    </source>
</reference>
<keyword evidence="9" id="KW-0998">Cell outer membrane</keyword>
<organism evidence="11 12">
    <name type="scientific">Marinoscillum furvescens DSM 4134</name>
    <dbReference type="NCBI Taxonomy" id="1122208"/>
    <lineage>
        <taxon>Bacteria</taxon>
        <taxon>Pseudomonadati</taxon>
        <taxon>Bacteroidota</taxon>
        <taxon>Cytophagia</taxon>
        <taxon>Cytophagales</taxon>
        <taxon>Reichenbachiellaceae</taxon>
        <taxon>Marinoscillum</taxon>
    </lineage>
</organism>
<comment type="subcellular location">
    <subcellularLocation>
        <location evidence="1">Cell outer membrane</location>
        <topology evidence="1">Multi-pass membrane protein</topology>
    </subcellularLocation>
</comment>
<evidence type="ECO:0000256" key="1">
    <source>
        <dbReference type="ARBA" id="ARBA00004571"/>
    </source>
</evidence>
<keyword evidence="4" id="KW-0812">Transmembrane</keyword>
<proteinExistence type="predicted"/>
<evidence type="ECO:0000313" key="12">
    <source>
        <dbReference type="Proteomes" id="UP000256779"/>
    </source>
</evidence>
<dbReference type="InterPro" id="IPR000531">
    <property type="entry name" value="Beta-barrel_TonB"/>
</dbReference>
<evidence type="ECO:0000256" key="8">
    <source>
        <dbReference type="ARBA" id="ARBA00023170"/>
    </source>
</evidence>
<dbReference type="PANTHER" id="PTHR30069">
    <property type="entry name" value="TONB-DEPENDENT OUTER MEMBRANE RECEPTOR"/>
    <property type="match status" value="1"/>
</dbReference>
<evidence type="ECO:0000313" key="11">
    <source>
        <dbReference type="EMBL" id="RED96586.1"/>
    </source>
</evidence>
<comment type="caution">
    <text evidence="11">The sequence shown here is derived from an EMBL/GenBank/DDBJ whole genome shotgun (WGS) entry which is preliminary data.</text>
</comment>
<protein>
    <submittedName>
        <fullName evidence="11">Outer membrane receptor protein involved in Fe transport</fullName>
    </submittedName>
</protein>
<sequence length="773" mass="86916">MFRAILLVTSLFIGSQSFCQEKVHLQVQDTGRDPLPSATVSTSEGLFIIASETGKISFSPTKFPVFLLTEHVGYRDQIDTLSSAGSYLVTLRAEASEMESVVINASSAAAQLAQASTDLSFRLESVKHLPYLLGERDPIKFIQTQAGVSTGTDGNNGYFVRGGGIDQNAIRLDHMEFYNASHLFGFFSMFNANAIERATFTKAGYPAHIGGRLSSRLDLQTSTPSYERVEGQVGVGLLSANVTLGVPLSEQSAFMVSARRSYLDLITQNAFKENSGVRRSTDYRFSDLILKYAQQIGEKHLLSITGFVGQDAYDYRSSRTFRNDMYWKTRSIGMVWKWLIHANQDLEFYANGGTFDQEFVAEIVSFELAMSSYIQNVRSGLLYHVDINNHSLTFGMESTYRGFRPSEVKVNTGKVAVDLEHSEMMHTAEWSVSVQDDLALDVQWRLGIGLRMSGFSQFGPFERVNAIEASDQVDTLRYRRGEVVQTYVGLEPRIRLSYLLDPRSSVKASFDRTFQYIHLSPLSSVSLPTDLWVPSTSRVKPQVAHQLSIAYHRVAVEWPVSWSIGAFGKQMSNQVEWRDGAIAGYSDSPNLDDDLIFGKGYSVGLEATIKKELGVVTGQLNYTLSRTRRQFDEINGGDFFPAKYDRTHDLNVVASWKKDQWTFGAMLKLASGTALTLPTAKYLIGERVISEYSSRNALRMPLYHRMDVSASLVPRRHPNATWVFSVYNLYNRRNPYFMYFDVQGSVENYSLDINLEEVSLFPIMPSVSYELEF</sequence>
<keyword evidence="5" id="KW-0732">Signal</keyword>
<feature type="domain" description="TonB-dependent receptor-like beta-barrel" evidence="10">
    <location>
        <begin position="306"/>
        <end position="729"/>
    </location>
</feature>
<keyword evidence="2" id="KW-0813">Transport</keyword>
<evidence type="ECO:0000256" key="4">
    <source>
        <dbReference type="ARBA" id="ARBA00022692"/>
    </source>
</evidence>
<keyword evidence="3" id="KW-1134">Transmembrane beta strand</keyword>